<accession>A0A1G5VYR5</accession>
<dbReference type="GO" id="GO:0009086">
    <property type="term" value="P:methionine biosynthetic process"/>
    <property type="evidence" value="ECO:0007669"/>
    <property type="project" value="TreeGrafter"/>
</dbReference>
<keyword evidence="1" id="KW-0808">Transferase</keyword>
<dbReference type="InterPro" id="IPR029058">
    <property type="entry name" value="AB_hydrolase_fold"/>
</dbReference>
<dbReference type="OrthoDB" id="78235at2157"/>
<dbReference type="SUPFAM" id="SSF53474">
    <property type="entry name" value="alpha/beta-Hydrolases"/>
    <property type="match status" value="1"/>
</dbReference>
<dbReference type="InterPro" id="IPR008220">
    <property type="entry name" value="HAT_MetX-like"/>
</dbReference>
<organism evidence="1 2">
    <name type="scientific">Methanobrevibacter millerae</name>
    <dbReference type="NCBI Taxonomy" id="230361"/>
    <lineage>
        <taxon>Archaea</taxon>
        <taxon>Methanobacteriati</taxon>
        <taxon>Methanobacteriota</taxon>
        <taxon>Methanomada group</taxon>
        <taxon>Methanobacteria</taxon>
        <taxon>Methanobacteriales</taxon>
        <taxon>Methanobacteriaceae</taxon>
        <taxon>Methanobrevibacter</taxon>
    </lineage>
</organism>
<dbReference type="Gene3D" id="3.40.50.1820">
    <property type="entry name" value="alpha/beta hydrolase"/>
    <property type="match status" value="1"/>
</dbReference>
<protein>
    <submittedName>
        <fullName evidence="1">Homoserine O-acetyltransferase</fullName>
    </submittedName>
</protein>
<reference evidence="1 2" key="1">
    <citation type="submission" date="2016-10" db="EMBL/GenBank/DDBJ databases">
        <authorList>
            <person name="Varghese N."/>
            <person name="Submissions S."/>
        </authorList>
    </citation>
    <scope>NUCLEOTIDE SEQUENCE [LARGE SCALE GENOMIC DNA]</scope>
    <source>
        <strain evidence="1 2">DSM 16643</strain>
    </source>
</reference>
<dbReference type="Proteomes" id="UP000323439">
    <property type="component" value="Unassembled WGS sequence"/>
</dbReference>
<dbReference type="RefSeq" id="WP_149731596.1">
    <property type="nucleotide sequence ID" value="NZ_FMXB01000006.1"/>
</dbReference>
<evidence type="ECO:0000313" key="2">
    <source>
        <dbReference type="Proteomes" id="UP000323439"/>
    </source>
</evidence>
<proteinExistence type="predicted"/>
<dbReference type="PANTHER" id="PTHR32268:SF11">
    <property type="entry name" value="HOMOSERINE O-ACETYLTRANSFERASE"/>
    <property type="match status" value="1"/>
</dbReference>
<evidence type="ECO:0000313" key="1">
    <source>
        <dbReference type="EMBL" id="SDA51002.1"/>
    </source>
</evidence>
<dbReference type="AlphaFoldDB" id="A0A1G5VYR5"/>
<dbReference type="EMBL" id="FMXB01000006">
    <property type="protein sequence ID" value="SDA51002.1"/>
    <property type="molecule type" value="Genomic_DNA"/>
</dbReference>
<gene>
    <name evidence="1" type="ORF">SAMN02910315_01025</name>
</gene>
<keyword evidence="2" id="KW-1185">Reference proteome</keyword>
<dbReference type="GO" id="GO:0004414">
    <property type="term" value="F:homoserine O-acetyltransferase activity"/>
    <property type="evidence" value="ECO:0007669"/>
    <property type="project" value="TreeGrafter"/>
</dbReference>
<sequence length="328" mass="38451">MDSGRYYLKNEHHIFDEFEFKNGRVLNNVHVDYGVMGTPKYDEEGNIVNAIMFCHTFEGDYSSLSDIHLLIDENKVLSKEEYFFISITSLGFPESCSPSTTGLKDLFPEYEIEDLINFKRQLIKEKFQNIKRFHGIIGIAFGGYEALGWSVFYPDEMDFVIHFASSFKNDGYKYIYAKLANDIIESSPQYFSEVYDESISKVLISLSQLHYLVTFSMNYFNKMSIDEIDLTMDSFADRGLFYDIYDIKIRNDFLKTYNLENYLDRIKSKLLIVSVDNNNYYTPEYDSIPLHNAVENSELIFLDMGDEPNELEHLYKIEEDIKRFLSDV</sequence>
<dbReference type="PANTHER" id="PTHR32268">
    <property type="entry name" value="HOMOSERINE O-ACETYLTRANSFERASE"/>
    <property type="match status" value="1"/>
</dbReference>
<dbReference type="GO" id="GO:0009092">
    <property type="term" value="P:homoserine metabolic process"/>
    <property type="evidence" value="ECO:0007669"/>
    <property type="project" value="TreeGrafter"/>
</dbReference>
<name>A0A1G5VYR5_9EURY</name>